<dbReference type="RefSeq" id="XP_005775241.1">
    <property type="nucleotide sequence ID" value="XM_005775184.1"/>
</dbReference>
<feature type="region of interest" description="Disordered" evidence="1">
    <location>
        <begin position="238"/>
        <end position="261"/>
    </location>
</feature>
<dbReference type="HOGENOM" id="CLU_682299_0_0_1"/>
<dbReference type="AlphaFoldDB" id="A0A0D3JH27"/>
<accession>A0A0D3JH27</accession>
<proteinExistence type="predicted"/>
<reference evidence="3" key="1">
    <citation type="journal article" date="2013" name="Nature">
        <title>Pan genome of the phytoplankton Emiliania underpins its global distribution.</title>
        <authorList>
            <person name="Read B.A."/>
            <person name="Kegel J."/>
            <person name="Klute M.J."/>
            <person name="Kuo A."/>
            <person name="Lefebvre S.C."/>
            <person name="Maumus F."/>
            <person name="Mayer C."/>
            <person name="Miller J."/>
            <person name="Monier A."/>
            <person name="Salamov A."/>
            <person name="Young J."/>
            <person name="Aguilar M."/>
            <person name="Claverie J.M."/>
            <person name="Frickenhaus S."/>
            <person name="Gonzalez K."/>
            <person name="Herman E.K."/>
            <person name="Lin Y.C."/>
            <person name="Napier J."/>
            <person name="Ogata H."/>
            <person name="Sarno A.F."/>
            <person name="Shmutz J."/>
            <person name="Schroeder D."/>
            <person name="de Vargas C."/>
            <person name="Verret F."/>
            <person name="von Dassow P."/>
            <person name="Valentin K."/>
            <person name="Van de Peer Y."/>
            <person name="Wheeler G."/>
            <person name="Dacks J.B."/>
            <person name="Delwiche C.F."/>
            <person name="Dyhrman S.T."/>
            <person name="Glockner G."/>
            <person name="John U."/>
            <person name="Richards T."/>
            <person name="Worden A.Z."/>
            <person name="Zhang X."/>
            <person name="Grigoriev I.V."/>
            <person name="Allen A.E."/>
            <person name="Bidle K."/>
            <person name="Borodovsky M."/>
            <person name="Bowler C."/>
            <person name="Brownlee C."/>
            <person name="Cock J.M."/>
            <person name="Elias M."/>
            <person name="Gladyshev V.N."/>
            <person name="Groth M."/>
            <person name="Guda C."/>
            <person name="Hadaegh A."/>
            <person name="Iglesias-Rodriguez M.D."/>
            <person name="Jenkins J."/>
            <person name="Jones B.M."/>
            <person name="Lawson T."/>
            <person name="Leese F."/>
            <person name="Lindquist E."/>
            <person name="Lobanov A."/>
            <person name="Lomsadze A."/>
            <person name="Malik S.B."/>
            <person name="Marsh M.E."/>
            <person name="Mackinder L."/>
            <person name="Mock T."/>
            <person name="Mueller-Roeber B."/>
            <person name="Pagarete A."/>
            <person name="Parker M."/>
            <person name="Probert I."/>
            <person name="Quesneville H."/>
            <person name="Raines C."/>
            <person name="Rensing S.A."/>
            <person name="Riano-Pachon D.M."/>
            <person name="Richier S."/>
            <person name="Rokitta S."/>
            <person name="Shiraiwa Y."/>
            <person name="Soanes D.M."/>
            <person name="van der Giezen M."/>
            <person name="Wahlund T.M."/>
            <person name="Williams B."/>
            <person name="Wilson W."/>
            <person name="Wolfe G."/>
            <person name="Wurch L.L."/>
        </authorList>
    </citation>
    <scope>NUCLEOTIDE SEQUENCE</scope>
</reference>
<sequence length="404" mass="41810">MPGPYSSLMVLRRRRSGRGGLRVSEKDGFTLLVALVLARRRRAAARLAPSHSGVPASSPGAGLGRLALLLQPLEGREAHHEPPSAPPICEVSQLDAAALEWLRVSAADGSSADTSAALSAGGVKLLLQLLQGCSLADEPAQEQAHAVARAAPRILERVLSARCAASEAPPDDESDVVRMLSALLQPLTAGVSLSCGWLLLAQALLEVLGSDPATGEKTITALAQYGEWLVRQLASLDAGAQPPTRPHATSMPSGGEEAASFRSGGVGLPPGWSVEARDASARTYSVYHGPAGRRAVSVPDAWRKHRAGEAAPQAGPQACSLALALNAAPGMGALHAALERAACRPSPPAWLTDPSAEWRRLLDVAFEHSVRAGLARACPLVATQLWRTCVLVGGSGCLAPALAA</sequence>
<organism evidence="2 3">
    <name type="scientific">Emiliania huxleyi (strain CCMP1516)</name>
    <dbReference type="NCBI Taxonomy" id="280463"/>
    <lineage>
        <taxon>Eukaryota</taxon>
        <taxon>Haptista</taxon>
        <taxon>Haptophyta</taxon>
        <taxon>Prymnesiophyceae</taxon>
        <taxon>Isochrysidales</taxon>
        <taxon>Noelaerhabdaceae</taxon>
        <taxon>Emiliania</taxon>
    </lineage>
</organism>
<evidence type="ECO:0000256" key="1">
    <source>
        <dbReference type="SAM" id="MobiDB-lite"/>
    </source>
</evidence>
<keyword evidence="3" id="KW-1185">Reference proteome</keyword>
<name>A0A0D3JH27_EMIH1</name>
<dbReference type="KEGG" id="ehx:EMIHUDRAFT_447682"/>
<dbReference type="PaxDb" id="2903-EOD22812"/>
<reference evidence="2" key="2">
    <citation type="submission" date="2024-10" db="UniProtKB">
        <authorList>
            <consortium name="EnsemblProtists"/>
        </authorList>
    </citation>
    <scope>IDENTIFICATION</scope>
</reference>
<dbReference type="Proteomes" id="UP000013827">
    <property type="component" value="Unassembled WGS sequence"/>
</dbReference>
<evidence type="ECO:0000313" key="2">
    <source>
        <dbReference type="EnsemblProtists" id="EOD22812"/>
    </source>
</evidence>
<protein>
    <submittedName>
        <fullName evidence="2">Uncharacterized protein</fullName>
    </submittedName>
</protein>
<dbReference type="EnsemblProtists" id="EOD22812">
    <property type="protein sequence ID" value="EOD22812"/>
    <property type="gene ID" value="EMIHUDRAFT_447682"/>
</dbReference>
<dbReference type="GeneID" id="17268359"/>
<evidence type="ECO:0000313" key="3">
    <source>
        <dbReference type="Proteomes" id="UP000013827"/>
    </source>
</evidence>